<reference evidence="1" key="1">
    <citation type="submission" date="2014-11" db="EMBL/GenBank/DDBJ databases">
        <authorList>
            <person name="Amaro Gonzalez C."/>
        </authorList>
    </citation>
    <scope>NUCLEOTIDE SEQUENCE</scope>
</reference>
<dbReference type="EMBL" id="GBXM01057798">
    <property type="protein sequence ID" value="JAH50779.1"/>
    <property type="molecule type" value="Transcribed_RNA"/>
</dbReference>
<organism evidence="1">
    <name type="scientific">Anguilla anguilla</name>
    <name type="common">European freshwater eel</name>
    <name type="synonym">Muraena anguilla</name>
    <dbReference type="NCBI Taxonomy" id="7936"/>
    <lineage>
        <taxon>Eukaryota</taxon>
        <taxon>Metazoa</taxon>
        <taxon>Chordata</taxon>
        <taxon>Craniata</taxon>
        <taxon>Vertebrata</taxon>
        <taxon>Euteleostomi</taxon>
        <taxon>Actinopterygii</taxon>
        <taxon>Neopterygii</taxon>
        <taxon>Teleostei</taxon>
        <taxon>Anguilliformes</taxon>
        <taxon>Anguillidae</taxon>
        <taxon>Anguilla</taxon>
    </lineage>
</organism>
<dbReference type="AlphaFoldDB" id="A0A0E9TAS2"/>
<sequence>MHFLYVALDKSVCQNKCNVMPFMLIKSALGSGSALF</sequence>
<evidence type="ECO:0000313" key="1">
    <source>
        <dbReference type="EMBL" id="JAH50779.1"/>
    </source>
</evidence>
<protein>
    <submittedName>
        <fullName evidence="1">Uncharacterized protein</fullName>
    </submittedName>
</protein>
<proteinExistence type="predicted"/>
<name>A0A0E9TAS2_ANGAN</name>
<reference evidence="1" key="2">
    <citation type="journal article" date="2015" name="Fish Shellfish Immunol.">
        <title>Early steps in the European eel (Anguilla anguilla)-Vibrio vulnificus interaction in the gills: Role of the RtxA13 toxin.</title>
        <authorList>
            <person name="Callol A."/>
            <person name="Pajuelo D."/>
            <person name="Ebbesson L."/>
            <person name="Teles M."/>
            <person name="MacKenzie S."/>
            <person name="Amaro C."/>
        </authorList>
    </citation>
    <scope>NUCLEOTIDE SEQUENCE</scope>
</reference>
<accession>A0A0E9TAS2</accession>